<comment type="similarity">
    <text evidence="2 5">Belongs to the RecX family.</text>
</comment>
<feature type="domain" description="RecX third three-helical" evidence="7">
    <location>
        <begin position="98"/>
        <end position="139"/>
    </location>
</feature>
<accession>A0A0M5KRL3</accession>
<sequence length="141" mass="16591">MTTPNHQIRCYSAALKMLMRREHSKLELFNKLQLKGYDDEIIDSAITQLVEQNYQSDERFAEAFILMRFNQGKGPVRIASELKLRGISSFNLSDFDWFKSAKEIRKKKFGDIVSLDFKEQAKQKRFLQSRGFNLDQINQSF</sequence>
<dbReference type="KEGG" id="tsn:W908_02300"/>
<dbReference type="EMBL" id="CP006911">
    <property type="protein sequence ID" value="ALE01536.1"/>
    <property type="molecule type" value="Genomic_DNA"/>
</dbReference>
<evidence type="ECO:0000259" key="7">
    <source>
        <dbReference type="Pfam" id="PF21981"/>
    </source>
</evidence>
<dbReference type="GO" id="GO:0005737">
    <property type="term" value="C:cytoplasm"/>
    <property type="evidence" value="ECO:0007669"/>
    <property type="project" value="UniProtKB-SubCell"/>
</dbReference>
<dbReference type="HAMAP" id="MF_01114">
    <property type="entry name" value="RecX"/>
    <property type="match status" value="1"/>
</dbReference>
<dbReference type="STRING" id="1125411.W908_02300"/>
<name>A0A0M5KRL3_9GAMM</name>
<evidence type="ECO:0000256" key="5">
    <source>
        <dbReference type="HAMAP-Rule" id="MF_01114"/>
    </source>
</evidence>
<dbReference type="Pfam" id="PF21981">
    <property type="entry name" value="RecX_HTH3"/>
    <property type="match status" value="1"/>
</dbReference>
<dbReference type="PANTHER" id="PTHR33602">
    <property type="entry name" value="REGULATORY PROTEIN RECX FAMILY PROTEIN"/>
    <property type="match status" value="1"/>
</dbReference>
<evidence type="ECO:0000256" key="2">
    <source>
        <dbReference type="ARBA" id="ARBA00009695"/>
    </source>
</evidence>
<dbReference type="InterPro" id="IPR003783">
    <property type="entry name" value="Regulatory_RecX"/>
</dbReference>
<organism evidence="9 10">
    <name type="scientific">Candidatus Pseudothioglobus singularis PS1</name>
    <dbReference type="NCBI Taxonomy" id="1125411"/>
    <lineage>
        <taxon>Bacteria</taxon>
        <taxon>Pseudomonadati</taxon>
        <taxon>Pseudomonadota</taxon>
        <taxon>Gammaproteobacteria</taxon>
        <taxon>Candidatus Pseudothioglobaceae</taxon>
        <taxon>Candidatus Pseudothioglobus</taxon>
    </lineage>
</organism>
<dbReference type="Pfam" id="PF02631">
    <property type="entry name" value="RecX_HTH2"/>
    <property type="match status" value="1"/>
</dbReference>
<evidence type="ECO:0000313" key="9">
    <source>
        <dbReference type="EMBL" id="ALE01536.1"/>
    </source>
</evidence>
<gene>
    <name evidence="5" type="primary">recX</name>
    <name evidence="9" type="ORF">W908_02300</name>
</gene>
<keyword evidence="4 5" id="KW-0963">Cytoplasm</keyword>
<evidence type="ECO:0000256" key="3">
    <source>
        <dbReference type="ARBA" id="ARBA00018111"/>
    </source>
</evidence>
<dbReference type="PANTHER" id="PTHR33602:SF1">
    <property type="entry name" value="REGULATORY PROTEIN RECX FAMILY PROTEIN"/>
    <property type="match status" value="1"/>
</dbReference>
<evidence type="ECO:0000259" key="6">
    <source>
        <dbReference type="Pfam" id="PF02631"/>
    </source>
</evidence>
<proteinExistence type="inferred from homology"/>
<dbReference type="InterPro" id="IPR053925">
    <property type="entry name" value="RecX_HTH_3rd"/>
</dbReference>
<feature type="domain" description="RecX first three-helical" evidence="8">
    <location>
        <begin position="10"/>
        <end position="49"/>
    </location>
</feature>
<dbReference type="Proteomes" id="UP000068905">
    <property type="component" value="Chromosome"/>
</dbReference>
<dbReference type="Pfam" id="PF21982">
    <property type="entry name" value="RecX_HTH1"/>
    <property type="match status" value="1"/>
</dbReference>
<comment type="function">
    <text evidence="5">Modulates RecA activity.</text>
</comment>
<dbReference type="RefSeq" id="WP_053819749.1">
    <property type="nucleotide sequence ID" value="NZ_CP006911.1"/>
</dbReference>
<dbReference type="InterPro" id="IPR036388">
    <property type="entry name" value="WH-like_DNA-bd_sf"/>
</dbReference>
<evidence type="ECO:0000259" key="8">
    <source>
        <dbReference type="Pfam" id="PF21982"/>
    </source>
</evidence>
<evidence type="ECO:0000313" key="10">
    <source>
        <dbReference type="Proteomes" id="UP000068905"/>
    </source>
</evidence>
<evidence type="ECO:0000256" key="1">
    <source>
        <dbReference type="ARBA" id="ARBA00004496"/>
    </source>
</evidence>
<comment type="subcellular location">
    <subcellularLocation>
        <location evidence="1 5">Cytoplasm</location>
    </subcellularLocation>
</comment>
<feature type="domain" description="RecX second three-helical" evidence="6">
    <location>
        <begin position="56"/>
        <end position="89"/>
    </location>
</feature>
<dbReference type="GO" id="GO:0006282">
    <property type="term" value="P:regulation of DNA repair"/>
    <property type="evidence" value="ECO:0007669"/>
    <property type="project" value="UniProtKB-UniRule"/>
</dbReference>
<dbReference type="AlphaFoldDB" id="A0A0M5KRL3"/>
<evidence type="ECO:0000256" key="4">
    <source>
        <dbReference type="ARBA" id="ARBA00022490"/>
    </source>
</evidence>
<protein>
    <recommendedName>
        <fullName evidence="3 5">Regulatory protein RecX</fullName>
    </recommendedName>
</protein>
<dbReference type="OrthoDB" id="7066780at2"/>
<dbReference type="InterPro" id="IPR053924">
    <property type="entry name" value="RecX_HTH_2nd"/>
</dbReference>
<reference evidence="9 10" key="1">
    <citation type="journal article" date="2015" name="Genome Announc.">
        <title>Genome Sequence of 'Candidatus Thioglobus singularis' Strain PS1, a Mixotroph from the SUP05 Clade of Marine Gammaproteobacteria.</title>
        <authorList>
            <person name="Marshall K.T."/>
            <person name="Morris R.M."/>
        </authorList>
    </citation>
    <scope>NUCLEOTIDE SEQUENCE [LARGE SCALE GENOMIC DNA]</scope>
    <source>
        <strain evidence="9 10">PS1</strain>
    </source>
</reference>
<keyword evidence="10" id="KW-1185">Reference proteome</keyword>
<dbReference type="InterPro" id="IPR053926">
    <property type="entry name" value="RecX_HTH_1st"/>
</dbReference>
<dbReference type="Gene3D" id="1.10.10.10">
    <property type="entry name" value="Winged helix-like DNA-binding domain superfamily/Winged helix DNA-binding domain"/>
    <property type="match status" value="3"/>
</dbReference>